<sequence length="516" mass="55608">MNVVAVNDGDVVIVNQPSVKEQATDESFCTESSSVTNEGEGAEPEAESPVPAGPLAGFRRRRAERAAAREEERRAAQEKQKKITEAIPERLFEQESASLRANRISVTVVKDDSNSYGMGLAEVPRTKNLVRIDAIVDGGLLFDSPIRRGDILKSVDNEAVQDYRSVMLQLMKTEGPVTIKVDTPASQSNPAMVQAFCRKPSPYTLLGIEFEVVEHSTTQNDLVADPNGTQAIATSKLLQIKEIDPAGFFANSVLSPGDFVLSINGTACTEMGSDEAATMIMESESIVDILALNPKLAEEYCSASPVSRWLRRAKRAGVGALGGTMVGVGLVMIPLPFPPPFGEILVVGGVSVLGTEFEAPKSALRSARDALKNAVESNGDEDVAVDKSQQMERVGRQDDTNETHVESESNADSIQEDDVKKPVILRDSFLTVMSKQQSTNDTISDCWASSNADANIDNMYSGKEHDAPSSPVTSPAKQFLQNVGRNVILPFLDHAVGDKKADTVSDNPEPEKADDK</sequence>
<organism evidence="3">
    <name type="scientific">Pseudo-nitzschia delicatissima</name>
    <dbReference type="NCBI Taxonomy" id="44447"/>
    <lineage>
        <taxon>Eukaryota</taxon>
        <taxon>Sar</taxon>
        <taxon>Stramenopiles</taxon>
        <taxon>Ochrophyta</taxon>
        <taxon>Bacillariophyta</taxon>
        <taxon>Bacillariophyceae</taxon>
        <taxon>Bacillariophycidae</taxon>
        <taxon>Bacillariales</taxon>
        <taxon>Bacillariaceae</taxon>
        <taxon>Pseudo-nitzschia</taxon>
    </lineage>
</organism>
<name>A0A7S0T9B2_9STRA</name>
<dbReference type="InterPro" id="IPR001478">
    <property type="entry name" value="PDZ"/>
</dbReference>
<dbReference type="Pfam" id="PF09656">
    <property type="entry name" value="PGPGW"/>
    <property type="match status" value="1"/>
</dbReference>
<reference evidence="3" key="1">
    <citation type="submission" date="2021-01" db="EMBL/GenBank/DDBJ databases">
        <authorList>
            <person name="Corre E."/>
            <person name="Pelletier E."/>
            <person name="Niang G."/>
            <person name="Scheremetjew M."/>
            <person name="Finn R."/>
            <person name="Kale V."/>
            <person name="Holt S."/>
            <person name="Cochrane G."/>
            <person name="Meng A."/>
            <person name="Brown T."/>
            <person name="Cohen L."/>
        </authorList>
    </citation>
    <scope>NUCLEOTIDE SEQUENCE</scope>
    <source>
        <strain evidence="3">B596</strain>
    </source>
</reference>
<dbReference type="InterPro" id="IPR036034">
    <property type="entry name" value="PDZ_sf"/>
</dbReference>
<evidence type="ECO:0000313" key="3">
    <source>
        <dbReference type="EMBL" id="CAD8729524.1"/>
    </source>
</evidence>
<dbReference type="Pfam" id="PF00595">
    <property type="entry name" value="PDZ"/>
    <property type="match status" value="1"/>
</dbReference>
<dbReference type="InterPro" id="IPR019099">
    <property type="entry name" value="Uncharacterised_PGPGW_TM"/>
</dbReference>
<dbReference type="SMART" id="SM00228">
    <property type="entry name" value="PDZ"/>
    <property type="match status" value="2"/>
</dbReference>
<evidence type="ECO:0000256" key="1">
    <source>
        <dbReference type="SAM" id="MobiDB-lite"/>
    </source>
</evidence>
<protein>
    <recommendedName>
        <fullName evidence="2">PDZ domain-containing protein</fullName>
    </recommendedName>
</protein>
<feature type="compositionally biased region" description="Polar residues" evidence="1">
    <location>
        <begin position="21"/>
        <end position="37"/>
    </location>
</feature>
<feature type="compositionally biased region" description="Basic and acidic residues" evidence="1">
    <location>
        <begin position="389"/>
        <end position="407"/>
    </location>
</feature>
<gene>
    <name evidence="3" type="ORF">PDEL0327_LOCUS1017</name>
</gene>
<feature type="region of interest" description="Disordered" evidence="1">
    <location>
        <begin position="21"/>
        <end position="57"/>
    </location>
</feature>
<proteinExistence type="predicted"/>
<dbReference type="SUPFAM" id="SSF50156">
    <property type="entry name" value="PDZ domain-like"/>
    <property type="match status" value="2"/>
</dbReference>
<evidence type="ECO:0000259" key="2">
    <source>
        <dbReference type="PROSITE" id="PS50106"/>
    </source>
</evidence>
<feature type="region of interest" description="Disordered" evidence="1">
    <location>
        <begin position="375"/>
        <end position="418"/>
    </location>
</feature>
<feature type="region of interest" description="Disordered" evidence="1">
    <location>
        <begin position="495"/>
        <end position="516"/>
    </location>
</feature>
<dbReference type="EMBL" id="HBFG01001343">
    <property type="protein sequence ID" value="CAD8729524.1"/>
    <property type="molecule type" value="Transcribed_RNA"/>
</dbReference>
<dbReference type="Gene3D" id="2.30.42.10">
    <property type="match status" value="2"/>
</dbReference>
<accession>A0A7S0T9B2</accession>
<dbReference type="AlphaFoldDB" id="A0A7S0T9B2"/>
<dbReference type="PROSITE" id="PS50106">
    <property type="entry name" value="PDZ"/>
    <property type="match status" value="1"/>
</dbReference>
<feature type="domain" description="PDZ" evidence="2">
    <location>
        <begin position="240"/>
        <end position="295"/>
    </location>
</feature>